<dbReference type="PROSITE" id="PS50888">
    <property type="entry name" value="BHLH"/>
    <property type="match status" value="1"/>
</dbReference>
<feature type="compositionally biased region" description="Basic and acidic residues" evidence="1">
    <location>
        <begin position="322"/>
        <end position="332"/>
    </location>
</feature>
<dbReference type="PANTHER" id="PTHR47336:SF2">
    <property type="entry name" value="TRANSCRIPTION FACTOR HMS1-RELATED"/>
    <property type="match status" value="1"/>
</dbReference>
<feature type="region of interest" description="Disordered" evidence="1">
    <location>
        <begin position="181"/>
        <end position="252"/>
    </location>
</feature>
<feature type="domain" description="BHLH" evidence="2">
    <location>
        <begin position="357"/>
        <end position="422"/>
    </location>
</feature>
<dbReference type="SMART" id="SM00353">
    <property type="entry name" value="HLH"/>
    <property type="match status" value="1"/>
</dbReference>
<dbReference type="OrthoDB" id="2133190at2759"/>
<feature type="region of interest" description="Disordered" evidence="1">
    <location>
        <begin position="1"/>
        <end position="87"/>
    </location>
</feature>
<dbReference type="Gene3D" id="4.10.280.10">
    <property type="entry name" value="Helix-loop-helix DNA-binding domain"/>
    <property type="match status" value="1"/>
</dbReference>
<feature type="compositionally biased region" description="Basic and acidic residues" evidence="1">
    <location>
        <begin position="346"/>
        <end position="365"/>
    </location>
</feature>
<dbReference type="AlphaFoldDB" id="A0A8K0SKN9"/>
<name>A0A8K0SKN9_9HYPO</name>
<feature type="region of interest" description="Disordered" evidence="1">
    <location>
        <begin position="298"/>
        <end position="365"/>
    </location>
</feature>
<feature type="compositionally biased region" description="Polar residues" evidence="1">
    <location>
        <begin position="68"/>
        <end position="77"/>
    </location>
</feature>
<accession>A0A8K0SKN9</accession>
<dbReference type="Pfam" id="PF00010">
    <property type="entry name" value="HLH"/>
    <property type="match status" value="1"/>
</dbReference>
<dbReference type="InterPro" id="IPR011598">
    <property type="entry name" value="bHLH_dom"/>
</dbReference>
<feature type="region of interest" description="Disordered" evidence="1">
    <location>
        <begin position="382"/>
        <end position="408"/>
    </location>
</feature>
<organism evidence="3 4">
    <name type="scientific">Stachybotrys elegans</name>
    <dbReference type="NCBI Taxonomy" id="80388"/>
    <lineage>
        <taxon>Eukaryota</taxon>
        <taxon>Fungi</taxon>
        <taxon>Dikarya</taxon>
        <taxon>Ascomycota</taxon>
        <taxon>Pezizomycotina</taxon>
        <taxon>Sordariomycetes</taxon>
        <taxon>Hypocreomycetidae</taxon>
        <taxon>Hypocreales</taxon>
        <taxon>Stachybotryaceae</taxon>
        <taxon>Stachybotrys</taxon>
    </lineage>
</organism>
<keyword evidence="4" id="KW-1185">Reference proteome</keyword>
<feature type="compositionally biased region" description="Polar residues" evidence="1">
    <location>
        <begin position="1"/>
        <end position="13"/>
    </location>
</feature>
<comment type="caution">
    <text evidence="3">The sequence shown here is derived from an EMBL/GenBank/DDBJ whole genome shotgun (WGS) entry which is preliminary data.</text>
</comment>
<feature type="compositionally biased region" description="Low complexity" evidence="1">
    <location>
        <begin position="33"/>
        <end position="45"/>
    </location>
</feature>
<dbReference type="SUPFAM" id="SSF47459">
    <property type="entry name" value="HLH, helix-loop-helix DNA-binding domain"/>
    <property type="match status" value="1"/>
</dbReference>
<dbReference type="Proteomes" id="UP000813444">
    <property type="component" value="Unassembled WGS sequence"/>
</dbReference>
<evidence type="ECO:0000259" key="2">
    <source>
        <dbReference type="PROSITE" id="PS50888"/>
    </source>
</evidence>
<evidence type="ECO:0000256" key="1">
    <source>
        <dbReference type="SAM" id="MobiDB-lite"/>
    </source>
</evidence>
<proteinExistence type="predicted"/>
<reference evidence="3" key="1">
    <citation type="journal article" date="2021" name="Nat. Commun.">
        <title>Genetic determinants of endophytism in the Arabidopsis root mycobiome.</title>
        <authorList>
            <person name="Mesny F."/>
            <person name="Miyauchi S."/>
            <person name="Thiergart T."/>
            <person name="Pickel B."/>
            <person name="Atanasova L."/>
            <person name="Karlsson M."/>
            <person name="Huettel B."/>
            <person name="Barry K.W."/>
            <person name="Haridas S."/>
            <person name="Chen C."/>
            <person name="Bauer D."/>
            <person name="Andreopoulos W."/>
            <person name="Pangilinan J."/>
            <person name="LaButti K."/>
            <person name="Riley R."/>
            <person name="Lipzen A."/>
            <person name="Clum A."/>
            <person name="Drula E."/>
            <person name="Henrissat B."/>
            <person name="Kohler A."/>
            <person name="Grigoriev I.V."/>
            <person name="Martin F.M."/>
            <person name="Hacquard S."/>
        </authorList>
    </citation>
    <scope>NUCLEOTIDE SEQUENCE</scope>
    <source>
        <strain evidence="3">MPI-CAGE-CH-0235</strain>
    </source>
</reference>
<feature type="compositionally biased region" description="Polar residues" evidence="1">
    <location>
        <begin position="46"/>
        <end position="55"/>
    </location>
</feature>
<dbReference type="EMBL" id="JAGPNK010000010">
    <property type="protein sequence ID" value="KAH7312356.1"/>
    <property type="molecule type" value="Genomic_DNA"/>
</dbReference>
<dbReference type="InterPro" id="IPR036638">
    <property type="entry name" value="HLH_DNA-bd_sf"/>
</dbReference>
<gene>
    <name evidence="3" type="ORF">B0I35DRAFT_480817</name>
</gene>
<feature type="compositionally biased region" description="Basic and acidic residues" evidence="1">
    <location>
        <begin position="78"/>
        <end position="87"/>
    </location>
</feature>
<evidence type="ECO:0000313" key="4">
    <source>
        <dbReference type="Proteomes" id="UP000813444"/>
    </source>
</evidence>
<dbReference type="InterPro" id="IPR052099">
    <property type="entry name" value="Regulatory_TF_Diverse"/>
</dbReference>
<sequence>MDTSQEVLQSSGYQFLGSGPDNGRTETTTAPMGASANPNGPSSASTTDISFTQAPVPSPYMRGKALNPQATSQQMAQSRDRHDQKRVKMDMESDTPALDSIDYWIQFDDDDVDNWGSFEIDFSKLNDTTLNRPDTRAETVPGLGTGLYTQPSMPVVPEEYLDDAAFEGSLSDDEDNFESLNLRSQLPSSDVFPPSEVPPREGLYSTPLSWERPQLGLPAGVNASASASASGSTAELPRRPSENVDFPLPQPGTMALSAAERRRLIAIAMNVSQAPASFMPSTGFGLGFGAGLDYNKSSSDDASPGSGFSKPGQKKGGSESMDSTREPSDSKGKHPAKRPNFSRNNTNDKTKDKGKSADRLAHNDIERKYRTNLKDKIAELRDAVPNLRDSNSGDDEGSGNQGTAKLSKGTILMKATEYIQQLERRNKSIIKEQQQLARRLQAFETLLNATATQSFAVPKHSGALFDPRGFC</sequence>
<feature type="compositionally biased region" description="Low complexity" evidence="1">
    <location>
        <begin position="223"/>
        <end position="234"/>
    </location>
</feature>
<protein>
    <recommendedName>
        <fullName evidence="2">BHLH domain-containing protein</fullName>
    </recommendedName>
</protein>
<dbReference type="GO" id="GO:0046983">
    <property type="term" value="F:protein dimerization activity"/>
    <property type="evidence" value="ECO:0007669"/>
    <property type="project" value="InterPro"/>
</dbReference>
<dbReference type="PANTHER" id="PTHR47336">
    <property type="entry name" value="TRANSCRIPTION FACTOR HMS1-RELATED"/>
    <property type="match status" value="1"/>
</dbReference>
<evidence type="ECO:0000313" key="3">
    <source>
        <dbReference type="EMBL" id="KAH7312356.1"/>
    </source>
</evidence>